<sequence length="175" mass="18753">MIHRIIFTLTALVMVSMAADLPESGSSCDPSSDSQTIVDSDDCTVFVKCVTNQDTGEAKWISSKCIDGTIYSAEKGRCDAYIGDNACQGYTKPAPSGRDIPAGCEDNFLCPNTLAFYVYPDWQDCTKYYVCQSGAVSNRNCNAFDGLTYYSANDYACVSSSAGTGVCLNGIPARP</sequence>
<dbReference type="KEGG" id="lgi:LOTGIDRAFT_232355"/>
<dbReference type="GO" id="GO:0005576">
    <property type="term" value="C:extracellular region"/>
    <property type="evidence" value="ECO:0007669"/>
    <property type="project" value="InterPro"/>
</dbReference>
<evidence type="ECO:0000259" key="2">
    <source>
        <dbReference type="PROSITE" id="PS50940"/>
    </source>
</evidence>
<dbReference type="EMBL" id="KB201802">
    <property type="protein sequence ID" value="ESO94522.1"/>
    <property type="molecule type" value="Genomic_DNA"/>
</dbReference>
<evidence type="ECO:0000313" key="3">
    <source>
        <dbReference type="EMBL" id="ESO94522.1"/>
    </source>
</evidence>
<dbReference type="Pfam" id="PF01607">
    <property type="entry name" value="CBM_14"/>
    <property type="match status" value="1"/>
</dbReference>
<dbReference type="PROSITE" id="PS50940">
    <property type="entry name" value="CHIT_BIND_II"/>
    <property type="match status" value="2"/>
</dbReference>
<dbReference type="CTD" id="20248889"/>
<evidence type="ECO:0000256" key="1">
    <source>
        <dbReference type="SAM" id="SignalP"/>
    </source>
</evidence>
<protein>
    <recommendedName>
        <fullName evidence="2">Chitin-binding type-2 domain-containing protein</fullName>
    </recommendedName>
</protein>
<reference evidence="3 4" key="1">
    <citation type="journal article" date="2013" name="Nature">
        <title>Insights into bilaterian evolution from three spiralian genomes.</title>
        <authorList>
            <person name="Simakov O."/>
            <person name="Marletaz F."/>
            <person name="Cho S.J."/>
            <person name="Edsinger-Gonzales E."/>
            <person name="Havlak P."/>
            <person name="Hellsten U."/>
            <person name="Kuo D.H."/>
            <person name="Larsson T."/>
            <person name="Lv J."/>
            <person name="Arendt D."/>
            <person name="Savage R."/>
            <person name="Osoegawa K."/>
            <person name="de Jong P."/>
            <person name="Grimwood J."/>
            <person name="Chapman J.A."/>
            <person name="Shapiro H."/>
            <person name="Aerts A."/>
            <person name="Otillar R.P."/>
            <person name="Terry A.Y."/>
            <person name="Boore J.L."/>
            <person name="Grigoriev I.V."/>
            <person name="Lindberg D.R."/>
            <person name="Seaver E.C."/>
            <person name="Weisblat D.A."/>
            <person name="Putnam N.H."/>
            <person name="Rokhsar D.S."/>
        </authorList>
    </citation>
    <scope>NUCLEOTIDE SEQUENCE [LARGE SCALE GENOMIC DNA]</scope>
</reference>
<feature type="chain" id="PRO_5004718515" description="Chitin-binding type-2 domain-containing protein" evidence="1">
    <location>
        <begin position="19"/>
        <end position="175"/>
    </location>
</feature>
<dbReference type="HOGENOM" id="CLU_1534281_0_0_1"/>
<accession>V4ACF7</accession>
<dbReference type="OMA" id="REYRICQ"/>
<dbReference type="InterPro" id="IPR002557">
    <property type="entry name" value="Chitin-bd_dom"/>
</dbReference>
<dbReference type="SUPFAM" id="SSF57625">
    <property type="entry name" value="Invertebrate chitin-binding proteins"/>
    <property type="match status" value="2"/>
</dbReference>
<dbReference type="GO" id="GO:0008061">
    <property type="term" value="F:chitin binding"/>
    <property type="evidence" value="ECO:0007669"/>
    <property type="project" value="InterPro"/>
</dbReference>
<dbReference type="GeneID" id="20248889"/>
<dbReference type="SMART" id="SM00494">
    <property type="entry name" value="ChtBD2"/>
    <property type="match status" value="2"/>
</dbReference>
<feature type="signal peptide" evidence="1">
    <location>
        <begin position="1"/>
        <end position="18"/>
    </location>
</feature>
<dbReference type="Proteomes" id="UP000030746">
    <property type="component" value="Unassembled WGS sequence"/>
</dbReference>
<organism evidence="3 4">
    <name type="scientific">Lottia gigantea</name>
    <name type="common">Giant owl limpet</name>
    <dbReference type="NCBI Taxonomy" id="225164"/>
    <lineage>
        <taxon>Eukaryota</taxon>
        <taxon>Metazoa</taxon>
        <taxon>Spiralia</taxon>
        <taxon>Lophotrochozoa</taxon>
        <taxon>Mollusca</taxon>
        <taxon>Gastropoda</taxon>
        <taxon>Patellogastropoda</taxon>
        <taxon>Lottioidea</taxon>
        <taxon>Lottiidae</taxon>
        <taxon>Lottia</taxon>
    </lineage>
</organism>
<gene>
    <name evidence="3" type="ORF">LOTGIDRAFT_232355</name>
</gene>
<proteinExistence type="predicted"/>
<keyword evidence="4" id="KW-1185">Reference proteome</keyword>
<dbReference type="AlphaFoldDB" id="V4ACF7"/>
<feature type="domain" description="Chitin-binding type-2" evidence="2">
    <location>
        <begin position="107"/>
        <end position="169"/>
    </location>
</feature>
<name>V4ACF7_LOTGI</name>
<dbReference type="InterPro" id="IPR036508">
    <property type="entry name" value="Chitin-bd_dom_sf"/>
</dbReference>
<dbReference type="OrthoDB" id="6118145at2759"/>
<evidence type="ECO:0000313" key="4">
    <source>
        <dbReference type="Proteomes" id="UP000030746"/>
    </source>
</evidence>
<dbReference type="Gene3D" id="2.170.140.10">
    <property type="entry name" value="Chitin binding domain"/>
    <property type="match status" value="1"/>
</dbReference>
<dbReference type="RefSeq" id="XP_009054805.1">
    <property type="nucleotide sequence ID" value="XM_009056557.1"/>
</dbReference>
<feature type="domain" description="Chitin-binding type-2" evidence="2">
    <location>
        <begin position="25"/>
        <end position="89"/>
    </location>
</feature>
<keyword evidence="1" id="KW-0732">Signal</keyword>